<reference evidence="2 3" key="1">
    <citation type="submission" date="2020-02" db="EMBL/GenBank/DDBJ databases">
        <title>Bacillus aquiflavi sp. nov., isolated from yellow water of strong flavor Chinese baijiu in Yibin region of China.</title>
        <authorList>
            <person name="Xie J."/>
        </authorList>
    </citation>
    <scope>NUCLEOTIDE SEQUENCE [LARGE SCALE GENOMIC DNA]</scope>
    <source>
        <strain evidence="2 3">3H-10</strain>
    </source>
</reference>
<organism evidence="2 3">
    <name type="scientific">Bacillus aquiflavi</name>
    <dbReference type="NCBI Taxonomy" id="2672567"/>
    <lineage>
        <taxon>Bacteria</taxon>
        <taxon>Bacillati</taxon>
        <taxon>Bacillota</taxon>
        <taxon>Bacilli</taxon>
        <taxon>Bacillales</taxon>
        <taxon>Bacillaceae</taxon>
        <taxon>Bacillus</taxon>
    </lineage>
</organism>
<dbReference type="EMBL" id="JACEIO010000010">
    <property type="protein sequence ID" value="MBA4536696.1"/>
    <property type="molecule type" value="Genomic_DNA"/>
</dbReference>
<name>A0A6B3W0F8_9BACI</name>
<keyword evidence="3" id="KW-1185">Reference proteome</keyword>
<dbReference type="Proteomes" id="UP000472971">
    <property type="component" value="Unassembled WGS sequence"/>
</dbReference>
<proteinExistence type="predicted"/>
<dbReference type="AlphaFoldDB" id="A0A6B3W0F8"/>
<gene>
    <name evidence="2" type="ORF">G4D64_05910</name>
    <name evidence="1" type="ORF">H1Z61_05940</name>
</gene>
<reference evidence="1 4" key="2">
    <citation type="submission" date="2020-07" db="EMBL/GenBank/DDBJ databases">
        <authorList>
            <person name="Feng H."/>
        </authorList>
    </citation>
    <scope>NUCLEOTIDE SEQUENCE [LARGE SCALE GENOMIC DNA]</scope>
    <source>
        <strain evidence="4">s-12</strain>
        <strain evidence="1">S-12</strain>
    </source>
</reference>
<evidence type="ECO:0000313" key="4">
    <source>
        <dbReference type="Proteomes" id="UP000570010"/>
    </source>
</evidence>
<sequence>MDENTVIKLHDHIRVLIDQGSNKELLVYNANEEKIFLKLSVANDESFSINELQHLLYHFHRIGYVIKSKYGKIVLSLYYKYPELFQTSTQDSIMLDVLSYELDEAIDFNHFFNTYEYSFERTRNKQIVLWGGTVPSAFIMNNIVNFNIETILIGSKEDKVEPLNMLAYDGETGEGKLNALLKRIPQTVQTYYLEDETYKSKLAKENAIHIICTNSFSDEQLAQITEQLEANKLNKLLYYGMYEKELVIGPLVIPDETARYTDFRRSYDGSKGTFTSITNHLSAGILTRIIYYLLVDSLKYLAEDAQLPLNAIFTINKYSLTGTAIKILKEGSA</sequence>
<evidence type="ECO:0000313" key="3">
    <source>
        <dbReference type="Proteomes" id="UP000472971"/>
    </source>
</evidence>
<evidence type="ECO:0000313" key="1">
    <source>
        <dbReference type="EMBL" id="MBA4536696.1"/>
    </source>
</evidence>
<protein>
    <submittedName>
        <fullName evidence="2">Uncharacterized protein</fullName>
    </submittedName>
</protein>
<accession>A0A6B3W0F8</accession>
<evidence type="ECO:0000313" key="2">
    <source>
        <dbReference type="EMBL" id="NEY81064.1"/>
    </source>
</evidence>
<dbReference type="EMBL" id="JAAIWN010000010">
    <property type="protein sequence ID" value="NEY81064.1"/>
    <property type="molecule type" value="Genomic_DNA"/>
</dbReference>
<dbReference type="RefSeq" id="WP_163241117.1">
    <property type="nucleotide sequence ID" value="NZ_JAAIWN010000010.1"/>
</dbReference>
<comment type="caution">
    <text evidence="2">The sequence shown here is derived from an EMBL/GenBank/DDBJ whole genome shotgun (WGS) entry which is preliminary data.</text>
</comment>
<dbReference type="Proteomes" id="UP000570010">
    <property type="component" value="Unassembled WGS sequence"/>
</dbReference>